<accession>Q7XKY9</accession>
<reference evidence="3" key="1">
    <citation type="journal article" date="2005" name="Nature">
        <title>The map-based sequence of the rice genome.</title>
        <authorList>
            <consortium name="International rice genome sequencing project (IRGSP)"/>
            <person name="Matsumoto T."/>
            <person name="Wu J."/>
            <person name="Kanamori H."/>
            <person name="Katayose Y."/>
            <person name="Fujisawa M."/>
            <person name="Namiki N."/>
            <person name="Mizuno H."/>
            <person name="Yamamoto K."/>
            <person name="Antonio B.A."/>
            <person name="Baba T."/>
            <person name="Sakata K."/>
            <person name="Nagamura Y."/>
            <person name="Aoki H."/>
            <person name="Arikawa K."/>
            <person name="Arita K."/>
            <person name="Bito T."/>
            <person name="Chiden Y."/>
            <person name="Fujitsuka N."/>
            <person name="Fukunaka R."/>
            <person name="Hamada M."/>
            <person name="Harada C."/>
            <person name="Hayashi A."/>
            <person name="Hijishita S."/>
            <person name="Honda M."/>
            <person name="Hosokawa S."/>
            <person name="Ichikawa Y."/>
            <person name="Idonuma A."/>
            <person name="Iijima M."/>
            <person name="Ikeda M."/>
            <person name="Ikeno M."/>
            <person name="Ito K."/>
            <person name="Ito S."/>
            <person name="Ito T."/>
            <person name="Ito Y."/>
            <person name="Ito Y."/>
            <person name="Iwabuchi A."/>
            <person name="Kamiya K."/>
            <person name="Karasawa W."/>
            <person name="Kurita K."/>
            <person name="Katagiri S."/>
            <person name="Kikuta A."/>
            <person name="Kobayashi H."/>
            <person name="Kobayashi N."/>
            <person name="Machita K."/>
            <person name="Maehara T."/>
            <person name="Masukawa M."/>
            <person name="Mizubayashi T."/>
            <person name="Mukai Y."/>
            <person name="Nagasaki H."/>
            <person name="Nagata Y."/>
            <person name="Naito S."/>
            <person name="Nakashima M."/>
            <person name="Nakama Y."/>
            <person name="Nakamichi Y."/>
            <person name="Nakamura M."/>
            <person name="Meguro A."/>
            <person name="Negishi M."/>
            <person name="Ohta I."/>
            <person name="Ohta T."/>
            <person name="Okamoto M."/>
            <person name="Ono N."/>
            <person name="Saji S."/>
            <person name="Sakaguchi M."/>
            <person name="Sakai K."/>
            <person name="Shibata M."/>
            <person name="Shimokawa T."/>
            <person name="Song J."/>
            <person name="Takazaki Y."/>
            <person name="Terasawa K."/>
            <person name="Tsugane M."/>
            <person name="Tsuji K."/>
            <person name="Ueda S."/>
            <person name="Waki K."/>
            <person name="Yamagata H."/>
            <person name="Yamamoto M."/>
            <person name="Yamamoto S."/>
            <person name="Yamane H."/>
            <person name="Yoshiki S."/>
            <person name="Yoshihara R."/>
            <person name="Yukawa K."/>
            <person name="Zhong H."/>
            <person name="Yano M."/>
            <person name="Yuan Q."/>
            <person name="Ouyang S."/>
            <person name="Liu J."/>
            <person name="Jones K.M."/>
            <person name="Gansberger K."/>
            <person name="Moffat K."/>
            <person name="Hill J."/>
            <person name="Bera J."/>
            <person name="Fadrosh D."/>
            <person name="Jin S."/>
            <person name="Johri S."/>
            <person name="Kim M."/>
            <person name="Overton L."/>
            <person name="Reardon M."/>
            <person name="Tsitrin T."/>
            <person name="Vuong H."/>
            <person name="Weaver B."/>
            <person name="Ciecko A."/>
            <person name="Tallon L."/>
            <person name="Jackson J."/>
            <person name="Pai G."/>
            <person name="Aken S.V."/>
            <person name="Utterback T."/>
            <person name="Reidmuller S."/>
            <person name="Feldblyum T."/>
            <person name="Hsiao J."/>
            <person name="Zismann V."/>
            <person name="Iobst S."/>
            <person name="de Vazeille A.R."/>
            <person name="Buell C.R."/>
            <person name="Ying K."/>
            <person name="Li Y."/>
            <person name="Lu T."/>
            <person name="Huang Y."/>
            <person name="Zhao Q."/>
            <person name="Feng Q."/>
            <person name="Zhang L."/>
            <person name="Zhu J."/>
            <person name="Weng Q."/>
            <person name="Mu J."/>
            <person name="Lu Y."/>
            <person name="Fan D."/>
            <person name="Liu Y."/>
            <person name="Guan J."/>
            <person name="Zhang Y."/>
            <person name="Yu S."/>
            <person name="Liu X."/>
            <person name="Zhang Y."/>
            <person name="Hong G."/>
            <person name="Han B."/>
            <person name="Choisne N."/>
            <person name="Demange N."/>
            <person name="Orjeda G."/>
            <person name="Samain S."/>
            <person name="Cattolico L."/>
            <person name="Pelletier E."/>
            <person name="Couloux A."/>
            <person name="Segurens B."/>
            <person name="Wincker P."/>
            <person name="D'Hont A."/>
            <person name="Scarpelli C."/>
            <person name="Weissenbach J."/>
            <person name="Salanoubat M."/>
            <person name="Quetier F."/>
            <person name="Yu Y."/>
            <person name="Kim H.R."/>
            <person name="Rambo T."/>
            <person name="Currie J."/>
            <person name="Collura K."/>
            <person name="Luo M."/>
            <person name="Yang T."/>
            <person name="Ammiraju J.S.S."/>
            <person name="Engler F."/>
            <person name="Soderlund C."/>
            <person name="Wing R.A."/>
            <person name="Palmer L.E."/>
            <person name="de la Bastide M."/>
            <person name="Spiegel L."/>
            <person name="Nascimento L."/>
            <person name="Zutavern T."/>
            <person name="O'Shaughnessy A."/>
            <person name="Dike S."/>
            <person name="Dedhia N."/>
            <person name="Preston R."/>
            <person name="Balija V."/>
            <person name="McCombie W.R."/>
            <person name="Chow T."/>
            <person name="Chen H."/>
            <person name="Chung M."/>
            <person name="Chen C."/>
            <person name="Shaw J."/>
            <person name="Wu H."/>
            <person name="Hsiao K."/>
            <person name="Chao Y."/>
            <person name="Chu M."/>
            <person name="Cheng C."/>
            <person name="Hour A."/>
            <person name="Lee P."/>
            <person name="Lin S."/>
            <person name="Lin Y."/>
            <person name="Liou J."/>
            <person name="Liu S."/>
            <person name="Hsing Y."/>
            <person name="Raghuvanshi S."/>
            <person name="Mohanty A."/>
            <person name="Bharti A.K."/>
            <person name="Gaur A."/>
            <person name="Gupta V."/>
            <person name="Kumar D."/>
            <person name="Ravi V."/>
            <person name="Vij S."/>
            <person name="Kapur A."/>
            <person name="Khurana P."/>
            <person name="Khurana P."/>
            <person name="Khurana J.P."/>
            <person name="Tyagi A.K."/>
            <person name="Gaikwad K."/>
            <person name="Singh A."/>
            <person name="Dalal V."/>
            <person name="Srivastava S."/>
            <person name="Dixit A."/>
            <person name="Pal A.K."/>
            <person name="Ghazi I.A."/>
            <person name="Yadav M."/>
            <person name="Pandit A."/>
            <person name="Bhargava A."/>
            <person name="Sureshbabu K."/>
            <person name="Batra K."/>
            <person name="Sharma T.R."/>
            <person name="Mohapatra T."/>
            <person name="Singh N.K."/>
            <person name="Messing J."/>
            <person name="Nelson A.B."/>
            <person name="Fuks G."/>
            <person name="Kavchok S."/>
            <person name="Keizer G."/>
            <person name="Linton E."/>
            <person name="Llaca V."/>
            <person name="Song R."/>
            <person name="Tanyolac B."/>
            <person name="Young S."/>
            <person name="Ho-Il K."/>
            <person name="Hahn J.H."/>
            <person name="Sangsakoo G."/>
            <person name="Vanavichit A."/>
            <person name="de Mattos Luiz.A.T."/>
            <person name="Zimmer P.D."/>
            <person name="Malone G."/>
            <person name="Dellagostin O."/>
            <person name="de Oliveira A.C."/>
            <person name="Bevan M."/>
            <person name="Bancroft I."/>
            <person name="Minx P."/>
            <person name="Cordum H."/>
            <person name="Wilson R."/>
            <person name="Cheng Z."/>
            <person name="Jin W."/>
            <person name="Jiang J."/>
            <person name="Leong S.A."/>
            <person name="Iwama H."/>
            <person name="Gojobori T."/>
            <person name="Itoh T."/>
            <person name="Niimura Y."/>
            <person name="Fujii Y."/>
            <person name="Habara T."/>
            <person name="Sakai H."/>
            <person name="Sato Y."/>
            <person name="Wilson G."/>
            <person name="Kumar K."/>
            <person name="McCouch S."/>
            <person name="Juretic N."/>
            <person name="Hoen D."/>
            <person name="Wright S."/>
            <person name="Bruskiewich R."/>
            <person name="Bureau T."/>
            <person name="Miyao A."/>
            <person name="Hirochika H."/>
            <person name="Nishikawa T."/>
            <person name="Kadowaki K."/>
            <person name="Sugiura M."/>
            <person name="Burr B."/>
            <person name="Sasaki T."/>
        </authorList>
    </citation>
    <scope>NUCLEOTIDE SEQUENCE [LARGE SCALE GENOMIC DNA]</scope>
    <source>
        <strain evidence="3">cv. Nipponbare</strain>
    </source>
</reference>
<gene>
    <name evidence="2" type="primary">OSJNBa0022F16.15</name>
</gene>
<evidence type="ECO:0000256" key="1">
    <source>
        <dbReference type="SAM" id="MobiDB-lite"/>
    </source>
</evidence>
<evidence type="ECO:0000313" key="3">
    <source>
        <dbReference type="Proteomes" id="UP000000763"/>
    </source>
</evidence>
<dbReference type="EMBL" id="AL731581">
    <property type="protein sequence ID" value="CAE05391.1"/>
    <property type="molecule type" value="Genomic_DNA"/>
</dbReference>
<feature type="compositionally biased region" description="Low complexity" evidence="1">
    <location>
        <begin position="15"/>
        <end position="35"/>
    </location>
</feature>
<dbReference type="AlphaFoldDB" id="Q7XKY9"/>
<evidence type="ECO:0000313" key="2">
    <source>
        <dbReference type="EMBL" id="CAE05391.1"/>
    </source>
</evidence>
<proteinExistence type="predicted"/>
<protein>
    <submittedName>
        <fullName evidence="2">OSJNBa0022F16.15 protein</fullName>
    </submittedName>
</protein>
<sequence>MAMAARGSRWRRDGATATAMAMAARGSERATAMARGDGDGGAGLETATRRRVAGCRREAEEGAELGDLIEHLPRNEQC</sequence>
<organism evidence="2 3">
    <name type="scientific">Oryza sativa subsp. japonica</name>
    <name type="common">Rice</name>
    <dbReference type="NCBI Taxonomy" id="39947"/>
    <lineage>
        <taxon>Eukaryota</taxon>
        <taxon>Viridiplantae</taxon>
        <taxon>Streptophyta</taxon>
        <taxon>Embryophyta</taxon>
        <taxon>Tracheophyta</taxon>
        <taxon>Spermatophyta</taxon>
        <taxon>Magnoliopsida</taxon>
        <taxon>Liliopsida</taxon>
        <taxon>Poales</taxon>
        <taxon>Poaceae</taxon>
        <taxon>BOP clade</taxon>
        <taxon>Oryzoideae</taxon>
        <taxon>Oryzeae</taxon>
        <taxon>Oryzinae</taxon>
        <taxon>Oryza</taxon>
        <taxon>Oryza sativa</taxon>
    </lineage>
</organism>
<name>Q7XKY9_ORYSJ</name>
<dbReference type="Proteomes" id="UP000000763">
    <property type="component" value="Chromosome 4"/>
</dbReference>
<reference evidence="3" key="2">
    <citation type="journal article" date="2008" name="Nucleic Acids Res.">
        <title>The rice annotation project database (RAP-DB): 2008 update.</title>
        <authorList>
            <consortium name="The rice annotation project (RAP)"/>
        </authorList>
    </citation>
    <scope>GENOME REANNOTATION</scope>
    <source>
        <strain evidence="3">cv. Nipponbare</strain>
    </source>
</reference>
<feature type="region of interest" description="Disordered" evidence="1">
    <location>
        <begin position="1"/>
        <end position="45"/>
    </location>
</feature>